<keyword evidence="1" id="KW-1133">Transmembrane helix</keyword>
<dbReference type="AlphaFoldDB" id="A0A6N9TEF6"/>
<name>A0A6N9TEF6_9ALTE</name>
<protein>
    <submittedName>
        <fullName evidence="2">Uncharacterized protein</fullName>
    </submittedName>
</protein>
<gene>
    <name evidence="2" type="ORF">GTQ48_04820</name>
</gene>
<feature type="transmembrane region" description="Helical" evidence="1">
    <location>
        <begin position="29"/>
        <end position="46"/>
    </location>
</feature>
<keyword evidence="1" id="KW-0472">Membrane</keyword>
<dbReference type="RefSeq" id="WP_163105391.1">
    <property type="nucleotide sequence ID" value="NZ_JAAAWO010000002.1"/>
</dbReference>
<accession>A0A6N9TEF6</accession>
<dbReference type="EMBL" id="JAAAWO010000002">
    <property type="protein sequence ID" value="NDW14852.1"/>
    <property type="molecule type" value="Genomic_DNA"/>
</dbReference>
<evidence type="ECO:0000256" key="1">
    <source>
        <dbReference type="SAM" id="Phobius"/>
    </source>
</evidence>
<evidence type="ECO:0000313" key="3">
    <source>
        <dbReference type="Proteomes" id="UP000471381"/>
    </source>
</evidence>
<proteinExistence type="predicted"/>
<reference evidence="2 3" key="1">
    <citation type="submission" date="2020-01" db="EMBL/GenBank/DDBJ databases">
        <title>Genomes of bacteria type strains.</title>
        <authorList>
            <person name="Chen J."/>
            <person name="Zhu S."/>
            <person name="Yang J."/>
        </authorList>
    </citation>
    <scope>NUCLEOTIDE SEQUENCE [LARGE SCALE GENOMIC DNA]</scope>
    <source>
        <strain evidence="2 3">LMG 24078</strain>
    </source>
</reference>
<evidence type="ECO:0000313" key="2">
    <source>
        <dbReference type="EMBL" id="NDW14852.1"/>
    </source>
</evidence>
<keyword evidence="1" id="KW-0812">Transmembrane</keyword>
<keyword evidence="3" id="KW-1185">Reference proteome</keyword>
<organism evidence="2 3">
    <name type="scientific">Alteromonas genovensis</name>
    <dbReference type="NCBI Taxonomy" id="471225"/>
    <lineage>
        <taxon>Bacteria</taxon>
        <taxon>Pseudomonadati</taxon>
        <taxon>Pseudomonadota</taxon>
        <taxon>Gammaproteobacteria</taxon>
        <taxon>Alteromonadales</taxon>
        <taxon>Alteromonadaceae</taxon>
        <taxon>Alteromonas/Salinimonas group</taxon>
        <taxon>Alteromonas</taxon>
    </lineage>
</organism>
<dbReference type="Proteomes" id="UP000471381">
    <property type="component" value="Unassembled WGS sequence"/>
</dbReference>
<comment type="caution">
    <text evidence="2">The sequence shown here is derived from an EMBL/GenBank/DDBJ whole genome shotgun (WGS) entry which is preliminary data.</text>
</comment>
<sequence>MLSLVLVCMIFSAYFYVEAFKWGMNARRWAAAGLLLGPAVLPMFSISRHIHWRNAVGYNNLFVAA</sequence>